<evidence type="ECO:0000256" key="1">
    <source>
        <dbReference type="SAM" id="MobiDB-lite"/>
    </source>
</evidence>
<evidence type="ECO:0000313" key="2">
    <source>
        <dbReference type="EMBL" id="TQV92592.1"/>
    </source>
</evidence>
<dbReference type="AlphaFoldDB" id="A0A545VP03"/>
<name>A0A545VP03_9HYPO</name>
<feature type="compositionally biased region" description="Acidic residues" evidence="1">
    <location>
        <begin position="576"/>
        <end position="586"/>
    </location>
</feature>
<protein>
    <submittedName>
        <fullName evidence="2">Glutamic acid-rich protein</fullName>
    </submittedName>
</protein>
<feature type="region of interest" description="Disordered" evidence="1">
    <location>
        <begin position="26"/>
        <end position="67"/>
    </location>
</feature>
<proteinExistence type="predicted"/>
<accession>A0A545VP03</accession>
<feature type="compositionally biased region" description="Acidic residues" evidence="1">
    <location>
        <begin position="545"/>
        <end position="561"/>
    </location>
</feature>
<dbReference type="EMBL" id="SPUK01000014">
    <property type="protein sequence ID" value="TQV92592.1"/>
    <property type="molecule type" value="Genomic_DNA"/>
</dbReference>
<feature type="compositionally biased region" description="Basic and acidic residues" evidence="1">
    <location>
        <begin position="172"/>
        <end position="182"/>
    </location>
</feature>
<keyword evidence="3" id="KW-1185">Reference proteome</keyword>
<feature type="compositionally biased region" description="Basic and acidic residues" evidence="1">
    <location>
        <begin position="450"/>
        <end position="466"/>
    </location>
</feature>
<feature type="compositionally biased region" description="Basic and acidic residues" evidence="1">
    <location>
        <begin position="430"/>
        <end position="443"/>
    </location>
</feature>
<dbReference type="OrthoDB" id="5339076at2759"/>
<dbReference type="InterPro" id="IPR018822">
    <property type="entry name" value="UPF0646"/>
</dbReference>
<dbReference type="Pfam" id="PF10336">
    <property type="entry name" value="DUF2420"/>
    <property type="match status" value="1"/>
</dbReference>
<feature type="compositionally biased region" description="Basic and acidic residues" evidence="1">
    <location>
        <begin position="478"/>
        <end position="493"/>
    </location>
</feature>
<gene>
    <name evidence="2" type="ORF">IF1G_08516</name>
</gene>
<dbReference type="Proteomes" id="UP000315783">
    <property type="component" value="Unassembled WGS sequence"/>
</dbReference>
<organism evidence="2 3">
    <name type="scientific">Cordyceps javanica</name>
    <dbReference type="NCBI Taxonomy" id="43265"/>
    <lineage>
        <taxon>Eukaryota</taxon>
        <taxon>Fungi</taxon>
        <taxon>Dikarya</taxon>
        <taxon>Ascomycota</taxon>
        <taxon>Pezizomycotina</taxon>
        <taxon>Sordariomycetes</taxon>
        <taxon>Hypocreomycetidae</taxon>
        <taxon>Hypocreales</taxon>
        <taxon>Cordycipitaceae</taxon>
        <taxon>Cordyceps</taxon>
    </lineage>
</organism>
<dbReference type="STRING" id="43265.A0A545VP03"/>
<evidence type="ECO:0000313" key="3">
    <source>
        <dbReference type="Proteomes" id="UP000315783"/>
    </source>
</evidence>
<comment type="caution">
    <text evidence="2">The sequence shown here is derived from an EMBL/GenBank/DDBJ whole genome shotgun (WGS) entry which is preliminary data.</text>
</comment>
<reference evidence="2 3" key="1">
    <citation type="journal article" date="2019" name="Appl. Microbiol. Biotechnol.">
        <title>Genome sequence of Isaria javanica and comparative genome analysis insights into family S53 peptidase evolution in fungal entomopathogens.</title>
        <authorList>
            <person name="Lin R."/>
            <person name="Zhang X."/>
            <person name="Xin B."/>
            <person name="Zou M."/>
            <person name="Gao Y."/>
            <person name="Qin F."/>
            <person name="Hu Q."/>
            <person name="Xie B."/>
            <person name="Cheng X."/>
        </authorList>
    </citation>
    <scope>NUCLEOTIDE SEQUENCE [LARGE SCALE GENOMIC DNA]</scope>
    <source>
        <strain evidence="2 3">IJ1G</strain>
    </source>
</reference>
<feature type="region of interest" description="Disordered" evidence="1">
    <location>
        <begin position="389"/>
        <end position="593"/>
    </location>
</feature>
<feature type="compositionally biased region" description="Basic and acidic residues" evidence="1">
    <location>
        <begin position="501"/>
        <end position="510"/>
    </location>
</feature>
<feature type="region of interest" description="Disordered" evidence="1">
    <location>
        <begin position="172"/>
        <end position="224"/>
    </location>
</feature>
<feature type="compositionally biased region" description="Acidic residues" evidence="1">
    <location>
        <begin position="526"/>
        <end position="536"/>
    </location>
</feature>
<feature type="compositionally biased region" description="Polar residues" evidence="1">
    <location>
        <begin position="30"/>
        <end position="46"/>
    </location>
</feature>
<sequence>MDIDARQQTSLEVPVDDDLINYESDAADYSLTTDQGLGNGATSETLQDAHPSVEPTIASGNTDTGETLGGLAVDSAAEAFDTVVEDNADDQQNIRQAVEAELPLDADAAGAALDVLTEAVAEEIDYGLGEVDYNGEQNFDVTHEVENEDATHNDAETAALDVFEDKAEISWEDDAVGHGTEEVEKEENEEDGQRSAQTYSIRLGDTTEEANAQSDESESRDSRQDALQALETAITWDASTDETGIFQPNNADAHFPTITVQYQGDEFPFLSSGTEGFFSDSSILDDSMQRVFSGFRSQLKNEVTAEDELVFQIDELGLEFTESNPSFSLTMHQILEVFDLLIKNDDPDGRRTLYTYLFTRVNSAKRYDFLVESATSGKSLEEVQHIFSQQSLRNGSDGDNADDSAMSSEHPEDHSEEEYGGEQLDDGEDDEHHEHHDEHHADFAEEDAEEHSKEYHEAPADDHQEVEYFDQAIPQDDEVSRADDEAMTTHDAPENVDAEEHDNSFAHEHSSTTSTLQGDADGTALADDETAVDAEADGPVFVTEANEDAEIDWRDEDENEVAGEGGSVTGKRSRDDNDEPDLDDDIDFKRRRP</sequence>
<feature type="compositionally biased region" description="Acidic residues" evidence="1">
    <location>
        <begin position="414"/>
        <end position="429"/>
    </location>
</feature>